<gene>
    <name evidence="1" type="ORF">PM10SUCC1_28950</name>
</gene>
<evidence type="ECO:0000313" key="2">
    <source>
        <dbReference type="Proteomes" id="UP001144471"/>
    </source>
</evidence>
<protein>
    <submittedName>
        <fullName evidence="1">Uncharacterized protein</fullName>
    </submittedName>
</protein>
<accession>A0A9W6GP98</accession>
<organism evidence="1 2">
    <name type="scientific">Propionigenium maris DSM 9537</name>
    <dbReference type="NCBI Taxonomy" id="1123000"/>
    <lineage>
        <taxon>Bacteria</taxon>
        <taxon>Fusobacteriati</taxon>
        <taxon>Fusobacteriota</taxon>
        <taxon>Fusobacteriia</taxon>
        <taxon>Fusobacteriales</taxon>
        <taxon>Fusobacteriaceae</taxon>
        <taxon>Propionigenium</taxon>
    </lineage>
</organism>
<evidence type="ECO:0000313" key="1">
    <source>
        <dbReference type="EMBL" id="GLI57381.1"/>
    </source>
</evidence>
<name>A0A9W6GP98_9FUSO</name>
<dbReference type="AlphaFoldDB" id="A0A9W6GP98"/>
<sequence>MADKVKEFLRGGVAEDPNVDPSTGKINLNIPFFELSGVSPKVNIGIGYSYSMNTKSEVRKNVMEWESGLLGVGWNINLGGRILRMTPMLDATKEKYLFFYGGSFTELIYAEENRLKGRRYKSREMDNWLFYHKVTDEGSSYWEIIDDSGISYFFGYSETDDENDSECYDNVERKLIEVNCEIGGGHDKNFYREGTVEYGVYRKEKTRYYPWMSKKTAGSEVLENVWNLSSIRDNYNNATKFYYINDCQKIGEGEEWYTVQSYLYKIKNSNGDYIDIEYGRKQEKEIHIEDLSAHKPNGRQEKISKLYINLIGLLTPQNRRTKEIEYSTLDSEENQGVYNTKRYIKSIRNVINNNYQDEPSFEFGYYPSQDEDVPLALKKITYPTGISVEYEYGNKEFKNISLEHTSNLSGLSDIKYMILPKYTLISGKNKSGDSVLRIHWWSTLGWKEVEVEVREGTHDYLGQYNLAAGEDEFIFEGRNGVSRIFSLEEDSLTWKENLLDADEYKSRKIFTMNKDYIACFGQIDQDYNLVIYKKNHLKDSWECHNNLKIGKEKFPEYTEYLEIESPEHAKNNYKDRRAWAIALNGDKVMIAKYHAEQKKPCKEAYDIELQGYLTLVGVQFSLEEIKLLEAVTHATPSITSFATFGDILAFNTSVGMNQNQILSDKMEYSLSFRDSIIEFRYLAIPYLAARGWDSGNNTRAEVETGNAPFSLYYTYDPDTLKTEEHEVNSLFERYTEVDWKHAFGSNDRNYKFKISLNRSFVCTENLLLVSDTFGWAECPTNMPNQYVIYDNGHGDILPSIETSVVGYRYEDGEWNKLDSSDSLLFYENQNKGFVNFTFFDEDVIGRTNNIDVLNNIENITRNDLAFMVYDISNNTYRLSLLNSNLPQHDKTLTPEEQEAIKLSEIENGIIRGLATLINIGFLVLNPEAIFGILAFQMAIMGVNKGIEAAFNTAIIAQLNAAMNKAILQYGGNESMGRYIVNGNAMLYRQTEDTFSTLVGNLTEEITGKMIGSYGNDVEGPVIPFLMKDGDKITLYARELHGKTVGKVKEVYSTKEYSDNAIVVDSNGFVLMYDNEDKGIPKSYKLFKKMYDRISGDFSDIYVSKSTMKTGEVINGEERIFESSYEYEHIGNIAVLSKDGAIYDTTRINLGDEKTVEYTYITENTDLSDDVVRYPSLK</sequence>
<keyword evidence="2" id="KW-1185">Reference proteome</keyword>
<proteinExistence type="predicted"/>
<dbReference type="EMBL" id="BSDY01000017">
    <property type="protein sequence ID" value="GLI57381.1"/>
    <property type="molecule type" value="Genomic_DNA"/>
</dbReference>
<dbReference type="RefSeq" id="WP_281836970.1">
    <property type="nucleotide sequence ID" value="NZ_BSDY01000017.1"/>
</dbReference>
<comment type="caution">
    <text evidence="1">The sequence shown here is derived from an EMBL/GenBank/DDBJ whole genome shotgun (WGS) entry which is preliminary data.</text>
</comment>
<dbReference type="Proteomes" id="UP001144471">
    <property type="component" value="Unassembled WGS sequence"/>
</dbReference>
<reference evidence="1" key="1">
    <citation type="submission" date="2022-12" db="EMBL/GenBank/DDBJ databases">
        <title>Reference genome sequencing for broad-spectrum identification of bacterial and archaeal isolates by mass spectrometry.</title>
        <authorList>
            <person name="Sekiguchi Y."/>
            <person name="Tourlousse D.M."/>
        </authorList>
    </citation>
    <scope>NUCLEOTIDE SEQUENCE</scope>
    <source>
        <strain evidence="1">10succ1</strain>
    </source>
</reference>